<feature type="compositionally biased region" description="Pro residues" evidence="1">
    <location>
        <begin position="156"/>
        <end position="169"/>
    </location>
</feature>
<feature type="compositionally biased region" description="Low complexity" evidence="1">
    <location>
        <begin position="1"/>
        <end position="21"/>
    </location>
</feature>
<accession>A0A2C6LCQ2</accession>
<evidence type="ECO:0000313" key="2">
    <source>
        <dbReference type="EMBL" id="PHJ24835.1"/>
    </source>
</evidence>
<feature type="region of interest" description="Disordered" evidence="1">
    <location>
        <begin position="1"/>
        <end position="84"/>
    </location>
</feature>
<feature type="region of interest" description="Disordered" evidence="1">
    <location>
        <begin position="396"/>
        <end position="415"/>
    </location>
</feature>
<feature type="non-terminal residue" evidence="2">
    <location>
        <position position="415"/>
    </location>
</feature>
<dbReference type="Proteomes" id="UP000221165">
    <property type="component" value="Unassembled WGS sequence"/>
</dbReference>
<keyword evidence="3" id="KW-1185">Reference proteome</keyword>
<sequence length="415" mass="47127">MAYLTPLSSSPYSSSPRARPSLFPSTRPSFRQEKEDEEKDLKGFTPSELPHIVVETGQEMAEKKKRQENLLYSSSASSTGAGEGRLIKGKIHVQGQLTVTDPETAEDLADLYQIDNDVTLQGPESFTSPSKPSGKQRVPPPEQRGGGRIRTARSSSPPPSLSSSSPPPLQSILSRSMPSSLERKKTRKNISFSPDTVHYLTDTYEEKKLKKREDFACSRKEERDKKSSSSSSAYVMEEKKWFNDPELTKLTDPPDRLYKVRNRIRVQGTCPADAYILRQSDRIDEARSERQGDRGEKLLLTQKKRNELRYKNVREFGRFFADKDRTQSRTKKKEQQLGDNLEKKEGENGEDEDQDDTPAPLAFTAEFIQEGEVLVNARDSLQRVKAEMERDHLRHKLRSEFSDDLPGTLSGRLIE</sequence>
<feature type="compositionally biased region" description="Polar residues" evidence="1">
    <location>
        <begin position="116"/>
        <end position="133"/>
    </location>
</feature>
<feature type="region of interest" description="Disordered" evidence="1">
    <location>
        <begin position="210"/>
        <end position="234"/>
    </location>
</feature>
<evidence type="ECO:0000256" key="1">
    <source>
        <dbReference type="SAM" id="MobiDB-lite"/>
    </source>
</evidence>
<feature type="compositionally biased region" description="Basic and acidic residues" evidence="1">
    <location>
        <begin position="325"/>
        <end position="347"/>
    </location>
</feature>
<feature type="region of interest" description="Disordered" evidence="1">
    <location>
        <begin position="102"/>
        <end position="196"/>
    </location>
</feature>
<dbReference type="RefSeq" id="XP_067926507.1">
    <property type="nucleotide sequence ID" value="XM_068061507.1"/>
</dbReference>
<name>A0A2C6LCQ2_9APIC</name>
<protein>
    <submittedName>
        <fullName evidence="2">Uncharacterized protein</fullName>
    </submittedName>
</protein>
<organism evidence="2 3">
    <name type="scientific">Cystoisospora suis</name>
    <dbReference type="NCBI Taxonomy" id="483139"/>
    <lineage>
        <taxon>Eukaryota</taxon>
        <taxon>Sar</taxon>
        <taxon>Alveolata</taxon>
        <taxon>Apicomplexa</taxon>
        <taxon>Conoidasida</taxon>
        <taxon>Coccidia</taxon>
        <taxon>Eucoccidiorida</taxon>
        <taxon>Eimeriorina</taxon>
        <taxon>Sarcocystidae</taxon>
        <taxon>Cystoisospora</taxon>
    </lineage>
</organism>
<comment type="caution">
    <text evidence="2">The sequence shown here is derived from an EMBL/GenBank/DDBJ whole genome shotgun (WGS) entry which is preliminary data.</text>
</comment>
<evidence type="ECO:0000313" key="3">
    <source>
        <dbReference type="Proteomes" id="UP000221165"/>
    </source>
</evidence>
<dbReference type="EMBL" id="MIGC01000510">
    <property type="protein sequence ID" value="PHJ24835.1"/>
    <property type="molecule type" value="Genomic_DNA"/>
</dbReference>
<feature type="compositionally biased region" description="Basic and acidic residues" evidence="1">
    <location>
        <begin position="30"/>
        <end position="42"/>
    </location>
</feature>
<dbReference type="VEuPathDB" id="ToxoDB:CSUI_001301"/>
<dbReference type="GeneID" id="94424718"/>
<reference evidence="2 3" key="1">
    <citation type="journal article" date="2017" name="Int. J. Parasitol.">
        <title>The genome of the protozoan parasite Cystoisospora suis and a reverse vaccinology approach to identify vaccine candidates.</title>
        <authorList>
            <person name="Palmieri N."/>
            <person name="Shrestha A."/>
            <person name="Ruttkowski B."/>
            <person name="Beck T."/>
            <person name="Vogl C."/>
            <person name="Tomley F."/>
            <person name="Blake D.P."/>
            <person name="Joachim A."/>
        </authorList>
    </citation>
    <scope>NUCLEOTIDE SEQUENCE [LARGE SCALE GENOMIC DNA]</scope>
    <source>
        <strain evidence="2 3">Wien I</strain>
    </source>
</reference>
<proteinExistence type="predicted"/>
<feature type="region of interest" description="Disordered" evidence="1">
    <location>
        <begin position="325"/>
        <end position="358"/>
    </location>
</feature>
<feature type="compositionally biased region" description="Basic and acidic residues" evidence="1">
    <location>
        <begin position="210"/>
        <end position="227"/>
    </location>
</feature>
<dbReference type="AlphaFoldDB" id="A0A2C6LCQ2"/>
<gene>
    <name evidence="2" type="ORF">CSUI_001301</name>
</gene>